<feature type="repeat" description="ANK" evidence="2">
    <location>
        <begin position="696"/>
        <end position="728"/>
    </location>
</feature>
<dbReference type="AlphaFoldDB" id="A0AA38YDR5"/>
<keyword evidence="3" id="KW-0175">Coiled coil</keyword>
<feature type="repeat" description="ANK" evidence="2">
    <location>
        <begin position="796"/>
        <end position="828"/>
    </location>
</feature>
<evidence type="ECO:0000313" key="6">
    <source>
        <dbReference type="Proteomes" id="UP001172681"/>
    </source>
</evidence>
<dbReference type="PANTHER" id="PTHR10039:SF16">
    <property type="entry name" value="GPI INOSITOL-DEACYLASE"/>
    <property type="match status" value="1"/>
</dbReference>
<accession>A0AA38YDR5</accession>
<name>A0AA38YDR5_9EURO</name>
<gene>
    <name evidence="5" type="ORF">H2204_001150</name>
</gene>
<dbReference type="InterPro" id="IPR036770">
    <property type="entry name" value="Ankyrin_rpt-contain_sf"/>
</dbReference>
<dbReference type="PROSITE" id="PS50837">
    <property type="entry name" value="NACHT"/>
    <property type="match status" value="1"/>
</dbReference>
<evidence type="ECO:0000313" key="5">
    <source>
        <dbReference type="EMBL" id="KAJ9645569.1"/>
    </source>
</evidence>
<dbReference type="Pfam" id="PF24883">
    <property type="entry name" value="NPHP3_N"/>
    <property type="match status" value="1"/>
</dbReference>
<proteinExistence type="predicted"/>
<dbReference type="Gene3D" id="1.25.40.20">
    <property type="entry name" value="Ankyrin repeat-containing domain"/>
    <property type="match status" value="2"/>
</dbReference>
<evidence type="ECO:0000259" key="4">
    <source>
        <dbReference type="PROSITE" id="PS50837"/>
    </source>
</evidence>
<dbReference type="PROSITE" id="PS50088">
    <property type="entry name" value="ANK_REPEAT"/>
    <property type="match status" value="4"/>
</dbReference>
<dbReference type="Pfam" id="PF22939">
    <property type="entry name" value="WHD_GPIID"/>
    <property type="match status" value="1"/>
</dbReference>
<organism evidence="5 6">
    <name type="scientific">Knufia peltigerae</name>
    <dbReference type="NCBI Taxonomy" id="1002370"/>
    <lineage>
        <taxon>Eukaryota</taxon>
        <taxon>Fungi</taxon>
        <taxon>Dikarya</taxon>
        <taxon>Ascomycota</taxon>
        <taxon>Pezizomycotina</taxon>
        <taxon>Eurotiomycetes</taxon>
        <taxon>Chaetothyriomycetidae</taxon>
        <taxon>Chaetothyriales</taxon>
        <taxon>Trichomeriaceae</taxon>
        <taxon>Knufia</taxon>
    </lineage>
</organism>
<dbReference type="SMART" id="SM00248">
    <property type="entry name" value="ANK"/>
    <property type="match status" value="6"/>
</dbReference>
<dbReference type="SUPFAM" id="SSF48403">
    <property type="entry name" value="Ankyrin repeat"/>
    <property type="match status" value="2"/>
</dbReference>
<feature type="repeat" description="ANK" evidence="2">
    <location>
        <begin position="663"/>
        <end position="695"/>
    </location>
</feature>
<reference evidence="5" key="1">
    <citation type="submission" date="2022-10" db="EMBL/GenBank/DDBJ databases">
        <title>Culturing micro-colonial fungi from biological soil crusts in the Mojave desert and describing Neophaeococcomyces mojavensis, and introducing the new genera and species Taxawa tesnikishii.</title>
        <authorList>
            <person name="Kurbessoian T."/>
            <person name="Stajich J.E."/>
        </authorList>
    </citation>
    <scope>NUCLEOTIDE SEQUENCE</scope>
    <source>
        <strain evidence="5">TK_35</strain>
    </source>
</reference>
<dbReference type="PANTHER" id="PTHR10039">
    <property type="entry name" value="AMELOGENIN"/>
    <property type="match status" value="1"/>
</dbReference>
<feature type="coiled-coil region" evidence="3">
    <location>
        <begin position="73"/>
        <end position="100"/>
    </location>
</feature>
<dbReference type="InterPro" id="IPR002110">
    <property type="entry name" value="Ankyrin_rpt"/>
</dbReference>
<dbReference type="InterPro" id="IPR031348">
    <property type="entry name" value="PigL_N"/>
</dbReference>
<dbReference type="PROSITE" id="PS50297">
    <property type="entry name" value="ANK_REP_REGION"/>
    <property type="match status" value="1"/>
</dbReference>
<feature type="repeat" description="ANK" evidence="2">
    <location>
        <begin position="729"/>
        <end position="761"/>
    </location>
</feature>
<protein>
    <recommendedName>
        <fullName evidence="4">NACHT domain-containing protein</fullName>
    </recommendedName>
</protein>
<evidence type="ECO:0000256" key="3">
    <source>
        <dbReference type="SAM" id="Coils"/>
    </source>
</evidence>
<comment type="caution">
    <text evidence="5">The sequence shown here is derived from an EMBL/GenBank/DDBJ whole genome shotgun (WGS) entry which is preliminary data.</text>
</comment>
<dbReference type="InterPro" id="IPR007111">
    <property type="entry name" value="NACHT_NTPase"/>
</dbReference>
<dbReference type="EMBL" id="JAPDRN010000004">
    <property type="protein sequence ID" value="KAJ9645569.1"/>
    <property type="molecule type" value="Genomic_DNA"/>
</dbReference>
<sequence length="890" mass="98699">MGDPLSVAASVAGLLSLGLKSTESLYDYYTACRDQRQDLAKIADQLGGLFESLQILDQIVHTRKWQPTEQSIIRSIEESLTRSEDTIHVLQAEVDKFKKESTDNWKKKALVVGRRAAYPFKRSTLEDLGDDVNDFRDNLSIALQALQLKEHQNTQGDIEEVNAIVKEIQARSVSGDLRKWLRAPDATVNFNAAVAKRHPSTGLWLIQGSAFTTWLQQDNSFLWLHGFAGCGKSVLCSTAIQHAFRRRSANTTVAFFFFDFRDKSKQDASALLRALLFQFCGQVPALQADLTRLKDSYNQGTPPVLVLLEYLRQVVVGCRHTYILVDALDESPMDHSRTEVLSVIDTMRQWELPGLHLLVSSRDISDIRDQLQFPAMKQGVEHVPLRNDNVQQDIARFVAFQVDHDSQLLRWGDHREKIKSYLTQHAGGVIEFQEEARRILSLLSYASRPLCVSEVIEALAVDIDDLECYDHRSRLTGGADDILRICPGLIEIILGTYGDQEVRIAHFSVQEYLLSDRIQHGCAADFALSGPLQHGRISKACLLYLQKDELLQQILGPDLVKQYAFARYAAEYWHHHYRQADDQSARYLSNIVSTLLTQRTRREGWIRLHDPDHHPWAHGMRSDNIFAENTPTATYYASLLGLDKVLASHLSTSTADVNTQGGTYGTALQAASAHGYEKIVQILLDKDANVNVQGGRYGTALKAASVGGYEKIVQLLLDKSADVNAQGGKYGNALKATSAYGHERIVQILLDKGANVNARGGVYAYALQAAVATGDNEKIVQMPLDKGANVNAQGGKYGNALQAASAYGREKIVQILLDKGANVNARGGMLLDKGANVNAQGGKYGNALQAASAYSREKIVQILLDHGADTEQLLPWVRSRLNSIIRQLGG</sequence>
<dbReference type="SUPFAM" id="SSF52540">
    <property type="entry name" value="P-loop containing nucleoside triphosphate hydrolases"/>
    <property type="match status" value="1"/>
</dbReference>
<feature type="domain" description="NACHT" evidence="4">
    <location>
        <begin position="220"/>
        <end position="362"/>
    </location>
</feature>
<dbReference type="Proteomes" id="UP001172681">
    <property type="component" value="Unassembled WGS sequence"/>
</dbReference>
<evidence type="ECO:0000256" key="2">
    <source>
        <dbReference type="PROSITE-ProRule" id="PRU00023"/>
    </source>
</evidence>
<evidence type="ECO:0000256" key="1">
    <source>
        <dbReference type="ARBA" id="ARBA00022737"/>
    </source>
</evidence>
<keyword evidence="2" id="KW-0040">ANK repeat</keyword>
<keyword evidence="6" id="KW-1185">Reference proteome</keyword>
<dbReference type="Gene3D" id="3.40.50.300">
    <property type="entry name" value="P-loop containing nucleotide triphosphate hydrolases"/>
    <property type="match status" value="1"/>
</dbReference>
<dbReference type="Pfam" id="PF17111">
    <property type="entry name" value="PigL_N"/>
    <property type="match status" value="1"/>
</dbReference>
<keyword evidence="1" id="KW-0677">Repeat</keyword>
<dbReference type="InterPro" id="IPR054471">
    <property type="entry name" value="GPIID_WHD"/>
</dbReference>
<dbReference type="InterPro" id="IPR027417">
    <property type="entry name" value="P-loop_NTPase"/>
</dbReference>
<dbReference type="Pfam" id="PF12796">
    <property type="entry name" value="Ank_2"/>
    <property type="match status" value="2"/>
</dbReference>
<dbReference type="InterPro" id="IPR056884">
    <property type="entry name" value="NPHP3-like_N"/>
</dbReference>